<dbReference type="InterPro" id="IPR039421">
    <property type="entry name" value="Type_1_exporter"/>
</dbReference>
<dbReference type="AlphaFoldDB" id="A0A1T5KHZ9"/>
<dbReference type="InterPro" id="IPR011527">
    <property type="entry name" value="ABC1_TM_dom"/>
</dbReference>
<feature type="transmembrane region" description="Helical" evidence="7">
    <location>
        <begin position="208"/>
        <end position="232"/>
    </location>
</feature>
<organism evidence="10 11">
    <name type="scientific">Ohtaekwangia koreensis</name>
    <dbReference type="NCBI Taxonomy" id="688867"/>
    <lineage>
        <taxon>Bacteria</taxon>
        <taxon>Pseudomonadati</taxon>
        <taxon>Bacteroidota</taxon>
        <taxon>Cytophagia</taxon>
        <taxon>Cytophagales</taxon>
        <taxon>Fulvivirgaceae</taxon>
        <taxon>Ohtaekwangia</taxon>
    </lineage>
</organism>
<evidence type="ECO:0000256" key="7">
    <source>
        <dbReference type="SAM" id="Phobius"/>
    </source>
</evidence>
<name>A0A1T5KHZ9_9BACT</name>
<accession>A0A1T5KHZ9</accession>
<dbReference type="GO" id="GO:0005886">
    <property type="term" value="C:plasma membrane"/>
    <property type="evidence" value="ECO:0007669"/>
    <property type="project" value="UniProtKB-SubCell"/>
</dbReference>
<dbReference type="STRING" id="688867.SAMN05660236_2206"/>
<feature type="transmembrane region" description="Helical" evidence="7">
    <location>
        <begin position="175"/>
        <end position="196"/>
    </location>
</feature>
<dbReference type="PROSITE" id="PS50929">
    <property type="entry name" value="ABC_TM1F"/>
    <property type="match status" value="1"/>
</dbReference>
<dbReference type="RefSeq" id="WP_079686676.1">
    <property type="nucleotide sequence ID" value="NZ_FUZU01000001.1"/>
</dbReference>
<evidence type="ECO:0000256" key="4">
    <source>
        <dbReference type="ARBA" id="ARBA00022840"/>
    </source>
</evidence>
<keyword evidence="2 7" id="KW-0812">Transmembrane</keyword>
<comment type="subcellular location">
    <subcellularLocation>
        <location evidence="1">Cell membrane</location>
        <topology evidence="1">Multi-pass membrane protein</topology>
    </subcellularLocation>
</comment>
<dbReference type="InterPro" id="IPR036640">
    <property type="entry name" value="ABC1_TM_sf"/>
</dbReference>
<dbReference type="InterPro" id="IPR027417">
    <property type="entry name" value="P-loop_NTPase"/>
</dbReference>
<dbReference type="GO" id="GO:0015421">
    <property type="term" value="F:ABC-type oligopeptide transporter activity"/>
    <property type="evidence" value="ECO:0007669"/>
    <property type="project" value="TreeGrafter"/>
</dbReference>
<evidence type="ECO:0000256" key="6">
    <source>
        <dbReference type="ARBA" id="ARBA00023136"/>
    </source>
</evidence>
<feature type="transmembrane region" description="Helical" evidence="7">
    <location>
        <begin position="394"/>
        <end position="422"/>
    </location>
</feature>
<evidence type="ECO:0000256" key="5">
    <source>
        <dbReference type="ARBA" id="ARBA00022989"/>
    </source>
</evidence>
<reference evidence="10 11" key="1">
    <citation type="submission" date="2017-02" db="EMBL/GenBank/DDBJ databases">
        <authorList>
            <person name="Peterson S.W."/>
        </authorList>
    </citation>
    <scope>NUCLEOTIDE SEQUENCE [LARGE SCALE GENOMIC DNA]</scope>
    <source>
        <strain evidence="10 11">DSM 25262</strain>
    </source>
</reference>
<dbReference type="InterPro" id="IPR003593">
    <property type="entry name" value="AAA+_ATPase"/>
</dbReference>
<dbReference type="SMART" id="SM00382">
    <property type="entry name" value="AAA"/>
    <property type="match status" value="1"/>
</dbReference>
<dbReference type="PANTHER" id="PTHR43394:SF4">
    <property type="entry name" value="TOXIN SECRETION ABC TRANSPORTER ATP-BINDING PROTEIN"/>
    <property type="match status" value="1"/>
</dbReference>
<gene>
    <name evidence="10" type="ORF">SAMN05660236_2206</name>
</gene>
<evidence type="ECO:0000259" key="8">
    <source>
        <dbReference type="PROSITE" id="PS50893"/>
    </source>
</evidence>
<keyword evidence="11" id="KW-1185">Reference proteome</keyword>
<dbReference type="PANTHER" id="PTHR43394">
    <property type="entry name" value="ATP-DEPENDENT PERMEASE MDL1, MITOCHONDRIAL"/>
    <property type="match status" value="1"/>
</dbReference>
<keyword evidence="4" id="KW-0067">ATP-binding</keyword>
<dbReference type="SUPFAM" id="SSF52540">
    <property type="entry name" value="P-loop containing nucleoside triphosphate hydrolases"/>
    <property type="match status" value="1"/>
</dbReference>
<dbReference type="Pfam" id="PF00664">
    <property type="entry name" value="ABC_membrane"/>
    <property type="match status" value="1"/>
</dbReference>
<proteinExistence type="predicted"/>
<dbReference type="Proteomes" id="UP000190961">
    <property type="component" value="Unassembled WGS sequence"/>
</dbReference>
<dbReference type="EMBL" id="FUZU01000001">
    <property type="protein sequence ID" value="SKC63270.1"/>
    <property type="molecule type" value="Genomic_DNA"/>
</dbReference>
<evidence type="ECO:0000256" key="2">
    <source>
        <dbReference type="ARBA" id="ARBA00022692"/>
    </source>
</evidence>
<dbReference type="GO" id="GO:0005524">
    <property type="term" value="F:ATP binding"/>
    <property type="evidence" value="ECO:0007669"/>
    <property type="project" value="UniProtKB-KW"/>
</dbReference>
<dbReference type="GO" id="GO:0016887">
    <property type="term" value="F:ATP hydrolysis activity"/>
    <property type="evidence" value="ECO:0007669"/>
    <property type="project" value="InterPro"/>
</dbReference>
<feature type="domain" description="ABC transmembrane type-1" evidence="9">
    <location>
        <begin position="178"/>
        <end position="457"/>
    </location>
</feature>
<keyword evidence="3" id="KW-0547">Nucleotide-binding</keyword>
<evidence type="ECO:0000256" key="1">
    <source>
        <dbReference type="ARBA" id="ARBA00004651"/>
    </source>
</evidence>
<evidence type="ECO:0000259" key="9">
    <source>
        <dbReference type="PROSITE" id="PS50929"/>
    </source>
</evidence>
<dbReference type="Gene3D" id="1.20.1560.10">
    <property type="entry name" value="ABC transporter type 1, transmembrane domain"/>
    <property type="match status" value="1"/>
</dbReference>
<feature type="transmembrane region" description="Helical" evidence="7">
    <location>
        <begin position="290"/>
        <end position="310"/>
    </location>
</feature>
<dbReference type="SUPFAM" id="SSF90123">
    <property type="entry name" value="ABC transporter transmembrane region"/>
    <property type="match status" value="1"/>
</dbReference>
<dbReference type="Pfam" id="PF00005">
    <property type="entry name" value="ABC_tran"/>
    <property type="match status" value="1"/>
</dbReference>
<feature type="transmembrane region" description="Helical" evidence="7">
    <location>
        <begin position="316"/>
        <end position="337"/>
    </location>
</feature>
<feature type="domain" description="ABC transporter" evidence="8">
    <location>
        <begin position="491"/>
        <end position="723"/>
    </location>
</feature>
<protein>
    <submittedName>
        <fullName evidence="10">ABC-type bacteriocin/lantibiotic exporter, contains an N-terminal double-glycine peptidase domain</fullName>
    </submittedName>
</protein>
<sequence>MTNHSIIRILREAALLLKHEFNPADLRFVEINNRHYAKNEFGEFKNDLIEAGSKMRMLFLEQNIPAASLTDLVKDDNILVLVFHETPQELVPLLISCERKKIAITALQENTQLSFGTDISQLTSLHSHANGVVTYILYPYKNLVSDYAYEGDVVPEPMSPVRRFFRLLSTERKDILYILFYSIVVGLIGLILPVGIQNTVELISGGVFFSSVYLLIAAVILGVLFTGILQIIQIGLVEHLQRRVFTKAAIEFAFRIPRIRMESILNNYAPELVNRFFDVITLQKGLPKMLIDLSSAAIQIFFGLILLSLYHPFFVFFSVILVFVLFLIFWLTGANGLTSSINESKYKYKVVQWLEELARSINSFKLAGNTDLPIRRTDNMVNNYLKYRKAHFQVLITQFSFIVVFKTAVTASLLILGTILVVNREITLGQFVASEVIIILMLNAVEKTITYMDVIYDLLTAVDKIAQLTDLPLEKVGGLDFQRHTVTGYSIELKQLKYRYPQKTEHVLNGIDLRINSGERVCIAGPGNAGKTTLTNLIAGIHSDYEGIITINNYSLRDLDIRHLRDSMAKNISPEDIFDGTILENITLGSATRSVEDAIQAIRKVKLEDEVNRLPEGLNTHIVSGGKGFSSSFIHKLILARCLAKKPALIILNDFFAGLKRQEKLDMLQSVIHADNRYTLLAVSNDPLIMAACDRVILLSNGQISEEGHFEELLKKGTINNYID</sequence>
<keyword evidence="6 7" id="KW-0472">Membrane</keyword>
<evidence type="ECO:0000313" key="11">
    <source>
        <dbReference type="Proteomes" id="UP000190961"/>
    </source>
</evidence>
<dbReference type="InterPro" id="IPR003439">
    <property type="entry name" value="ABC_transporter-like_ATP-bd"/>
</dbReference>
<evidence type="ECO:0000256" key="3">
    <source>
        <dbReference type="ARBA" id="ARBA00022741"/>
    </source>
</evidence>
<keyword evidence="5 7" id="KW-1133">Transmembrane helix</keyword>
<evidence type="ECO:0000313" key="10">
    <source>
        <dbReference type="EMBL" id="SKC63270.1"/>
    </source>
</evidence>
<dbReference type="PROSITE" id="PS50893">
    <property type="entry name" value="ABC_TRANSPORTER_2"/>
    <property type="match status" value="1"/>
</dbReference>
<dbReference type="Gene3D" id="3.40.50.300">
    <property type="entry name" value="P-loop containing nucleotide triphosphate hydrolases"/>
    <property type="match status" value="1"/>
</dbReference>
<dbReference type="OrthoDB" id="311344at2"/>